<dbReference type="EMBL" id="ML975152">
    <property type="protein sequence ID" value="KAF1814771.1"/>
    <property type="molecule type" value="Genomic_DNA"/>
</dbReference>
<feature type="compositionally biased region" description="Low complexity" evidence="9">
    <location>
        <begin position="85"/>
        <end position="95"/>
    </location>
</feature>
<dbReference type="PANTHER" id="PTHR40621:SF11">
    <property type="entry name" value="TRANSCRIPTION FACTOR KAPC-RELATED"/>
    <property type="match status" value="1"/>
</dbReference>
<dbReference type="InterPro" id="IPR046347">
    <property type="entry name" value="bZIP_sf"/>
</dbReference>
<dbReference type="GO" id="GO:0090575">
    <property type="term" value="C:RNA polymerase II transcription regulator complex"/>
    <property type="evidence" value="ECO:0007669"/>
    <property type="project" value="TreeGrafter"/>
</dbReference>
<protein>
    <recommendedName>
        <fullName evidence="8">Putative transcription factor kapC</fullName>
    </recommendedName>
</protein>
<dbReference type="InterPro" id="IPR004827">
    <property type="entry name" value="bZIP"/>
</dbReference>
<keyword evidence="6" id="KW-0804">Transcription</keyword>
<sequence length="210" mass="22983">MQTIFSANPLKKPPVTAMQRDNNIEMSLREHLLAAQAAQQQVQQQVTGTTSAQPEHAIDPAISGPPSYPNPSSRKGRRELSNTKRAAQNRAAQRAFRQRKEEYIKSLKDRVDALGTLDLRYRDVVTENYRLRNYIIALQSKLIETSIEVPPTPADLDLTQAPKHPSEVLAEHAMSSAAAEQLQAAAAAAQASEFSDAKESDDATDGAASH</sequence>
<dbReference type="SUPFAM" id="SSF57959">
    <property type="entry name" value="Leucine zipper domain"/>
    <property type="match status" value="1"/>
</dbReference>
<name>A0A6G1GA41_9PEZI</name>
<evidence type="ECO:0000313" key="12">
    <source>
        <dbReference type="Proteomes" id="UP000504638"/>
    </source>
</evidence>
<dbReference type="Gene3D" id="1.20.5.170">
    <property type="match status" value="1"/>
</dbReference>
<dbReference type="GO" id="GO:0000976">
    <property type="term" value="F:transcription cis-regulatory region binding"/>
    <property type="evidence" value="ECO:0007669"/>
    <property type="project" value="InterPro"/>
</dbReference>
<gene>
    <name evidence="11 13" type="ORF">P152DRAFT_232557</name>
</gene>
<dbReference type="PROSITE" id="PS00036">
    <property type="entry name" value="BZIP_BASIC"/>
    <property type="match status" value="1"/>
</dbReference>
<feature type="region of interest" description="Disordered" evidence="9">
    <location>
        <begin position="188"/>
        <end position="210"/>
    </location>
</feature>
<reference evidence="13" key="2">
    <citation type="submission" date="2020-04" db="EMBL/GenBank/DDBJ databases">
        <authorList>
            <consortium name="NCBI Genome Project"/>
        </authorList>
    </citation>
    <scope>NUCLEOTIDE SEQUENCE</scope>
    <source>
        <strain evidence="13">CBS 781.70</strain>
    </source>
</reference>
<keyword evidence="5" id="KW-0238">DNA-binding</keyword>
<comment type="subcellular location">
    <subcellularLocation>
        <location evidence="2">Nucleus</location>
    </subcellularLocation>
</comment>
<comment type="function">
    <text evidence="1">Putative transcription factor.</text>
</comment>
<evidence type="ECO:0000313" key="11">
    <source>
        <dbReference type="EMBL" id="KAF1814771.1"/>
    </source>
</evidence>
<reference evidence="11 13" key="1">
    <citation type="submission" date="2020-01" db="EMBL/GenBank/DDBJ databases">
        <authorList>
            <consortium name="DOE Joint Genome Institute"/>
            <person name="Haridas S."/>
            <person name="Albert R."/>
            <person name="Binder M."/>
            <person name="Bloem J."/>
            <person name="Labutti K."/>
            <person name="Salamov A."/>
            <person name="Andreopoulos B."/>
            <person name="Baker S.E."/>
            <person name="Barry K."/>
            <person name="Bills G."/>
            <person name="Bluhm B.H."/>
            <person name="Cannon C."/>
            <person name="Castanera R."/>
            <person name="Culley D.E."/>
            <person name="Daum C."/>
            <person name="Ezra D."/>
            <person name="Gonzalez J.B."/>
            <person name="Henrissat B."/>
            <person name="Kuo A."/>
            <person name="Liang C."/>
            <person name="Lipzen A."/>
            <person name="Lutzoni F."/>
            <person name="Magnuson J."/>
            <person name="Mondo S."/>
            <person name="Nolan M."/>
            <person name="Ohm R."/>
            <person name="Pangilinan J."/>
            <person name="Park H.-J."/>
            <person name="Ramirez L."/>
            <person name="Alfaro M."/>
            <person name="Sun H."/>
            <person name="Tritt A."/>
            <person name="Yoshinaga Y."/>
            <person name="Zwiers L.-H."/>
            <person name="Turgeon B.G."/>
            <person name="Goodwin S.B."/>
            <person name="Spatafora J.W."/>
            <person name="Crous P.W."/>
            <person name="Grigoriev I.V."/>
        </authorList>
    </citation>
    <scope>NUCLEOTIDE SEQUENCE</scope>
    <source>
        <strain evidence="11 13">CBS 781.70</strain>
    </source>
</reference>
<feature type="region of interest" description="Disordered" evidence="9">
    <location>
        <begin position="35"/>
        <end position="97"/>
    </location>
</feature>
<accession>A0A6G1GA41</accession>
<evidence type="ECO:0000256" key="3">
    <source>
        <dbReference type="ARBA" id="ARBA00007163"/>
    </source>
</evidence>
<evidence type="ECO:0000256" key="6">
    <source>
        <dbReference type="ARBA" id="ARBA00023163"/>
    </source>
</evidence>
<evidence type="ECO:0000256" key="2">
    <source>
        <dbReference type="ARBA" id="ARBA00004123"/>
    </source>
</evidence>
<comment type="similarity">
    <text evidence="3">Belongs to the bZIP family.</text>
</comment>
<keyword evidence="4" id="KW-0805">Transcription regulation</keyword>
<evidence type="ECO:0000256" key="9">
    <source>
        <dbReference type="SAM" id="MobiDB-lite"/>
    </source>
</evidence>
<evidence type="ECO:0000256" key="1">
    <source>
        <dbReference type="ARBA" id="ARBA00004049"/>
    </source>
</evidence>
<dbReference type="GO" id="GO:0001228">
    <property type="term" value="F:DNA-binding transcription activator activity, RNA polymerase II-specific"/>
    <property type="evidence" value="ECO:0007669"/>
    <property type="project" value="TreeGrafter"/>
</dbReference>
<reference evidence="13" key="3">
    <citation type="submission" date="2025-04" db="UniProtKB">
        <authorList>
            <consortium name="RefSeq"/>
        </authorList>
    </citation>
    <scope>IDENTIFICATION</scope>
    <source>
        <strain evidence="13">CBS 781.70</strain>
    </source>
</reference>
<dbReference type="GeneID" id="54415135"/>
<feature type="compositionally biased region" description="Low complexity" evidence="9">
    <location>
        <begin position="35"/>
        <end position="46"/>
    </location>
</feature>
<evidence type="ECO:0000256" key="7">
    <source>
        <dbReference type="ARBA" id="ARBA00023242"/>
    </source>
</evidence>
<keyword evidence="12" id="KW-1185">Reference proteome</keyword>
<evidence type="ECO:0000256" key="4">
    <source>
        <dbReference type="ARBA" id="ARBA00023015"/>
    </source>
</evidence>
<dbReference type="InterPro" id="IPR050936">
    <property type="entry name" value="AP-1-like"/>
</dbReference>
<keyword evidence="7" id="KW-0539">Nucleus</keyword>
<dbReference type="Proteomes" id="UP000504638">
    <property type="component" value="Unplaced"/>
</dbReference>
<dbReference type="AlphaFoldDB" id="A0A6G1GA41"/>
<evidence type="ECO:0000256" key="5">
    <source>
        <dbReference type="ARBA" id="ARBA00023125"/>
    </source>
</evidence>
<dbReference type="PANTHER" id="PTHR40621">
    <property type="entry name" value="TRANSCRIPTION FACTOR KAPC-RELATED"/>
    <property type="match status" value="1"/>
</dbReference>
<evidence type="ECO:0000259" key="10">
    <source>
        <dbReference type="PROSITE" id="PS00036"/>
    </source>
</evidence>
<proteinExistence type="inferred from homology"/>
<feature type="domain" description="BZIP" evidence="10">
    <location>
        <begin position="84"/>
        <end position="99"/>
    </location>
</feature>
<evidence type="ECO:0000313" key="13">
    <source>
        <dbReference type="RefSeq" id="XP_033536402.1"/>
    </source>
</evidence>
<dbReference type="Pfam" id="PF00170">
    <property type="entry name" value="bZIP_1"/>
    <property type="match status" value="1"/>
</dbReference>
<evidence type="ECO:0000256" key="8">
    <source>
        <dbReference type="ARBA" id="ARBA00044067"/>
    </source>
</evidence>
<dbReference type="RefSeq" id="XP_033536402.1">
    <property type="nucleotide sequence ID" value="XM_033674565.1"/>
</dbReference>
<organism evidence="11">
    <name type="scientific">Eremomyces bilateralis CBS 781.70</name>
    <dbReference type="NCBI Taxonomy" id="1392243"/>
    <lineage>
        <taxon>Eukaryota</taxon>
        <taxon>Fungi</taxon>
        <taxon>Dikarya</taxon>
        <taxon>Ascomycota</taxon>
        <taxon>Pezizomycotina</taxon>
        <taxon>Dothideomycetes</taxon>
        <taxon>Dothideomycetes incertae sedis</taxon>
        <taxon>Eremomycetales</taxon>
        <taxon>Eremomycetaceae</taxon>
        <taxon>Eremomyces</taxon>
    </lineage>
</organism>
<dbReference type="OrthoDB" id="2593073at2759"/>